<organism evidence="1 2">
    <name type="scientific">Oidiodendron maius (strain Zn)</name>
    <dbReference type="NCBI Taxonomy" id="913774"/>
    <lineage>
        <taxon>Eukaryota</taxon>
        <taxon>Fungi</taxon>
        <taxon>Dikarya</taxon>
        <taxon>Ascomycota</taxon>
        <taxon>Pezizomycotina</taxon>
        <taxon>Leotiomycetes</taxon>
        <taxon>Leotiomycetes incertae sedis</taxon>
        <taxon>Myxotrichaceae</taxon>
        <taxon>Oidiodendron</taxon>
    </lineage>
</organism>
<reference evidence="1 2" key="1">
    <citation type="submission" date="2014-04" db="EMBL/GenBank/DDBJ databases">
        <authorList>
            <consortium name="DOE Joint Genome Institute"/>
            <person name="Kuo A."/>
            <person name="Martino E."/>
            <person name="Perotto S."/>
            <person name="Kohler A."/>
            <person name="Nagy L.G."/>
            <person name="Floudas D."/>
            <person name="Copeland A."/>
            <person name="Barry K.W."/>
            <person name="Cichocki N."/>
            <person name="Veneault-Fourrey C."/>
            <person name="LaButti K."/>
            <person name="Lindquist E.A."/>
            <person name="Lipzen A."/>
            <person name="Lundell T."/>
            <person name="Morin E."/>
            <person name="Murat C."/>
            <person name="Sun H."/>
            <person name="Tunlid A."/>
            <person name="Henrissat B."/>
            <person name="Grigoriev I.V."/>
            <person name="Hibbett D.S."/>
            <person name="Martin F."/>
            <person name="Nordberg H.P."/>
            <person name="Cantor M.N."/>
            <person name="Hua S.X."/>
        </authorList>
    </citation>
    <scope>NUCLEOTIDE SEQUENCE [LARGE SCALE GENOMIC DNA]</scope>
    <source>
        <strain evidence="1 2">Zn</strain>
    </source>
</reference>
<evidence type="ECO:0000313" key="1">
    <source>
        <dbReference type="EMBL" id="KIN03649.1"/>
    </source>
</evidence>
<sequence>MRRVHQRVCRPILRSANKRNWQTTRKTVLASQLAQWAGNGITEKGKPRVDGVNLVKGSTALLRHAKPLPQVAQSCHFPPFLSLLGVLSPGVRKEWEISLSPAAWSTTGAKGREGLSFIAEKFAPKSPACCRSRHTGLSADDRVAYYDPDGWESIGSAYGDRRWGAREIARLTSRDTLITMEMKSKMKCNEFSSGCVRRTRNEPRFRSGLHGDQHLMDWLFQLQRAEWVACTESSSPKTIRICAWFRESILNMTHPLRGTTGVKKLL</sequence>
<dbReference type="Proteomes" id="UP000054321">
    <property type="component" value="Unassembled WGS sequence"/>
</dbReference>
<dbReference type="EMBL" id="KN832873">
    <property type="protein sequence ID" value="KIN03649.1"/>
    <property type="molecule type" value="Genomic_DNA"/>
</dbReference>
<protein>
    <submittedName>
        <fullName evidence="1">Uncharacterized protein</fullName>
    </submittedName>
</protein>
<reference evidence="2" key="2">
    <citation type="submission" date="2015-01" db="EMBL/GenBank/DDBJ databases">
        <title>Evolutionary Origins and Diversification of the Mycorrhizal Mutualists.</title>
        <authorList>
            <consortium name="DOE Joint Genome Institute"/>
            <consortium name="Mycorrhizal Genomics Consortium"/>
            <person name="Kohler A."/>
            <person name="Kuo A."/>
            <person name="Nagy L.G."/>
            <person name="Floudas D."/>
            <person name="Copeland A."/>
            <person name="Barry K.W."/>
            <person name="Cichocki N."/>
            <person name="Veneault-Fourrey C."/>
            <person name="LaButti K."/>
            <person name="Lindquist E.A."/>
            <person name="Lipzen A."/>
            <person name="Lundell T."/>
            <person name="Morin E."/>
            <person name="Murat C."/>
            <person name="Riley R."/>
            <person name="Ohm R."/>
            <person name="Sun H."/>
            <person name="Tunlid A."/>
            <person name="Henrissat B."/>
            <person name="Grigoriev I.V."/>
            <person name="Hibbett D.S."/>
            <person name="Martin F."/>
        </authorList>
    </citation>
    <scope>NUCLEOTIDE SEQUENCE [LARGE SCALE GENOMIC DNA]</scope>
    <source>
        <strain evidence="2">Zn</strain>
    </source>
</reference>
<proteinExistence type="predicted"/>
<gene>
    <name evidence="1" type="ORF">OIDMADRAFT_51601</name>
</gene>
<dbReference type="HOGENOM" id="CLU_1046216_0_0_1"/>
<evidence type="ECO:0000313" key="2">
    <source>
        <dbReference type="Proteomes" id="UP000054321"/>
    </source>
</evidence>
<dbReference type="AlphaFoldDB" id="A0A0C3CXC6"/>
<name>A0A0C3CXC6_OIDMZ</name>
<keyword evidence="2" id="KW-1185">Reference proteome</keyword>
<accession>A0A0C3CXC6</accession>
<dbReference type="InParanoid" id="A0A0C3CXC6"/>